<accession>A0A2G8SED8</accession>
<comment type="caution">
    <text evidence="1">The sequence shown here is derived from an EMBL/GenBank/DDBJ whole genome shotgun (WGS) entry which is preliminary data.</text>
</comment>
<gene>
    <name evidence="1" type="ORF">GSI_06840</name>
</gene>
<name>A0A2G8SED8_9APHY</name>
<proteinExistence type="predicted"/>
<reference evidence="1 2" key="1">
    <citation type="journal article" date="2015" name="Sci. Rep.">
        <title>Chromosome-level genome map provides insights into diverse defense mechanisms in the medicinal fungus Ganoderma sinense.</title>
        <authorList>
            <person name="Zhu Y."/>
            <person name="Xu J."/>
            <person name="Sun C."/>
            <person name="Zhou S."/>
            <person name="Xu H."/>
            <person name="Nelson D.R."/>
            <person name="Qian J."/>
            <person name="Song J."/>
            <person name="Luo H."/>
            <person name="Xiang L."/>
            <person name="Li Y."/>
            <person name="Xu Z."/>
            <person name="Ji A."/>
            <person name="Wang L."/>
            <person name="Lu S."/>
            <person name="Hayward A."/>
            <person name="Sun W."/>
            <person name="Li X."/>
            <person name="Schwartz D.C."/>
            <person name="Wang Y."/>
            <person name="Chen S."/>
        </authorList>
    </citation>
    <scope>NUCLEOTIDE SEQUENCE [LARGE SCALE GENOMIC DNA]</scope>
    <source>
        <strain evidence="1 2">ZZ0214-1</strain>
    </source>
</reference>
<sequence length="132" mass="14759">MFATFQIYPRHKASVGQFKILAKFRGSLREISRHPYTKVMSSFVGWMVYNQKVVGNVTSLSQTVSAHGLDLRSSVAPSSKSSQYHSDAADRKERALMEGTAGAFMPDLQDRHKEVPDNLEILYTPQPTNLIG</sequence>
<evidence type="ECO:0000313" key="1">
    <source>
        <dbReference type="EMBL" id="PIL32134.1"/>
    </source>
</evidence>
<dbReference type="Proteomes" id="UP000230002">
    <property type="component" value="Unassembled WGS sequence"/>
</dbReference>
<evidence type="ECO:0000313" key="2">
    <source>
        <dbReference type="Proteomes" id="UP000230002"/>
    </source>
</evidence>
<dbReference type="EMBL" id="AYKW01000012">
    <property type="protein sequence ID" value="PIL32134.1"/>
    <property type="molecule type" value="Genomic_DNA"/>
</dbReference>
<dbReference type="AlphaFoldDB" id="A0A2G8SED8"/>
<organism evidence="1 2">
    <name type="scientific">Ganoderma sinense ZZ0214-1</name>
    <dbReference type="NCBI Taxonomy" id="1077348"/>
    <lineage>
        <taxon>Eukaryota</taxon>
        <taxon>Fungi</taxon>
        <taxon>Dikarya</taxon>
        <taxon>Basidiomycota</taxon>
        <taxon>Agaricomycotina</taxon>
        <taxon>Agaricomycetes</taxon>
        <taxon>Polyporales</taxon>
        <taxon>Polyporaceae</taxon>
        <taxon>Ganoderma</taxon>
    </lineage>
</organism>
<keyword evidence="2" id="KW-1185">Reference proteome</keyword>
<protein>
    <submittedName>
        <fullName evidence="1">Uncharacterized protein</fullName>
    </submittedName>
</protein>